<evidence type="ECO:0000313" key="2">
    <source>
        <dbReference type="EMBL" id="EYC09106.1"/>
    </source>
</evidence>
<gene>
    <name evidence="2" type="primary">Acey_s0062.g3360</name>
    <name evidence="2" type="ORF">Y032_0062g3360</name>
</gene>
<sequence length="94" mass="9989">MAIVGRMPIDYHAPWTIIPLSSGVSSFTLSMWRLPAVVAIATTAAVVAIATIADELNGARVHPSLPASTGEFPILPVELMDCTPPIPFSYPNLM</sequence>
<evidence type="ECO:0000313" key="3">
    <source>
        <dbReference type="Proteomes" id="UP000024635"/>
    </source>
</evidence>
<keyword evidence="1" id="KW-0472">Membrane</keyword>
<evidence type="ECO:0000256" key="1">
    <source>
        <dbReference type="SAM" id="Phobius"/>
    </source>
</evidence>
<protein>
    <submittedName>
        <fullName evidence="2">Uncharacterized protein</fullName>
    </submittedName>
</protein>
<dbReference type="EMBL" id="JARK01001398">
    <property type="protein sequence ID" value="EYC09106.1"/>
    <property type="molecule type" value="Genomic_DNA"/>
</dbReference>
<reference evidence="3" key="1">
    <citation type="journal article" date="2015" name="Nat. Genet.">
        <title>The genome and transcriptome of the zoonotic hookworm Ancylostoma ceylanicum identify infection-specific gene families.</title>
        <authorList>
            <person name="Schwarz E.M."/>
            <person name="Hu Y."/>
            <person name="Antoshechkin I."/>
            <person name="Miller M.M."/>
            <person name="Sternberg P.W."/>
            <person name="Aroian R.V."/>
        </authorList>
    </citation>
    <scope>NUCLEOTIDE SEQUENCE</scope>
    <source>
        <strain evidence="3">HY135</strain>
    </source>
</reference>
<keyword evidence="1" id="KW-1133">Transmembrane helix</keyword>
<comment type="caution">
    <text evidence="2">The sequence shown here is derived from an EMBL/GenBank/DDBJ whole genome shotgun (WGS) entry which is preliminary data.</text>
</comment>
<name>A0A016U2C4_9BILA</name>
<accession>A0A016U2C4</accession>
<proteinExistence type="predicted"/>
<feature type="transmembrane region" description="Helical" evidence="1">
    <location>
        <begin position="32"/>
        <end position="53"/>
    </location>
</feature>
<keyword evidence="3" id="KW-1185">Reference proteome</keyword>
<organism evidence="2 3">
    <name type="scientific">Ancylostoma ceylanicum</name>
    <dbReference type="NCBI Taxonomy" id="53326"/>
    <lineage>
        <taxon>Eukaryota</taxon>
        <taxon>Metazoa</taxon>
        <taxon>Ecdysozoa</taxon>
        <taxon>Nematoda</taxon>
        <taxon>Chromadorea</taxon>
        <taxon>Rhabditida</taxon>
        <taxon>Rhabditina</taxon>
        <taxon>Rhabditomorpha</taxon>
        <taxon>Strongyloidea</taxon>
        <taxon>Ancylostomatidae</taxon>
        <taxon>Ancylostomatinae</taxon>
        <taxon>Ancylostoma</taxon>
    </lineage>
</organism>
<keyword evidence="1" id="KW-0812">Transmembrane</keyword>
<dbReference type="AlphaFoldDB" id="A0A016U2C4"/>
<dbReference type="Proteomes" id="UP000024635">
    <property type="component" value="Unassembled WGS sequence"/>
</dbReference>